<evidence type="ECO:0000256" key="7">
    <source>
        <dbReference type="SAM" id="Phobius"/>
    </source>
</evidence>
<comment type="subcellular location">
    <subcellularLocation>
        <location evidence="1">Cell membrane</location>
        <topology evidence="1">Multi-pass membrane protein</topology>
    </subcellularLocation>
</comment>
<dbReference type="PANTHER" id="PTHR34584:SF1">
    <property type="entry name" value="NA(+)_H(+) ANTIPORTER SUBUNIT E1"/>
    <property type="match status" value="1"/>
</dbReference>
<dbReference type="PANTHER" id="PTHR34584">
    <property type="entry name" value="NA(+)/H(+) ANTIPORTER SUBUNIT E1"/>
    <property type="match status" value="1"/>
</dbReference>
<keyword evidence="5 7" id="KW-1133">Transmembrane helix</keyword>
<evidence type="ECO:0000256" key="6">
    <source>
        <dbReference type="ARBA" id="ARBA00023136"/>
    </source>
</evidence>
<keyword evidence="6 7" id="KW-0472">Membrane</keyword>
<keyword evidence="3" id="KW-1003">Cell membrane</keyword>
<dbReference type="InterPro" id="IPR002758">
    <property type="entry name" value="Cation_antiport_E"/>
</dbReference>
<dbReference type="EMBL" id="QGDQ01000002">
    <property type="protein sequence ID" value="PWJ55726.1"/>
    <property type="molecule type" value="Genomic_DNA"/>
</dbReference>
<evidence type="ECO:0000313" key="9">
    <source>
        <dbReference type="Proteomes" id="UP000245469"/>
    </source>
</evidence>
<comment type="caution">
    <text evidence="8">The sequence shown here is derived from an EMBL/GenBank/DDBJ whole genome shotgun (WGS) entry which is preliminary data.</text>
</comment>
<protein>
    <submittedName>
        <fullName evidence="8">Multisubunit sodium/proton antiporter MrpE subunit</fullName>
    </submittedName>
</protein>
<proteinExistence type="inferred from homology"/>
<evidence type="ECO:0000313" key="8">
    <source>
        <dbReference type="EMBL" id="PWJ55726.1"/>
    </source>
</evidence>
<keyword evidence="4 7" id="KW-0812">Transmembrane</keyword>
<evidence type="ECO:0000256" key="3">
    <source>
        <dbReference type="ARBA" id="ARBA00022475"/>
    </source>
</evidence>
<dbReference type="GO" id="GO:0008324">
    <property type="term" value="F:monoatomic cation transmembrane transporter activity"/>
    <property type="evidence" value="ECO:0007669"/>
    <property type="project" value="InterPro"/>
</dbReference>
<gene>
    <name evidence="8" type="ORF">BXY45_10289</name>
</gene>
<dbReference type="AlphaFoldDB" id="A0A316AD66"/>
<feature type="transmembrane region" description="Helical" evidence="7">
    <location>
        <begin position="25"/>
        <end position="58"/>
    </location>
</feature>
<keyword evidence="9" id="KW-1185">Reference proteome</keyword>
<reference evidence="8 9" key="1">
    <citation type="submission" date="2018-03" db="EMBL/GenBank/DDBJ databases">
        <title>Genomic Encyclopedia of Archaeal and Bacterial Type Strains, Phase II (KMG-II): from individual species to whole genera.</title>
        <authorList>
            <person name="Goeker M."/>
        </authorList>
    </citation>
    <scope>NUCLEOTIDE SEQUENCE [LARGE SCALE GENOMIC DNA]</scope>
    <source>
        <strain evidence="8 9">DSM 44889</strain>
    </source>
</reference>
<evidence type="ECO:0000256" key="1">
    <source>
        <dbReference type="ARBA" id="ARBA00004651"/>
    </source>
</evidence>
<dbReference type="Proteomes" id="UP000245469">
    <property type="component" value="Unassembled WGS sequence"/>
</dbReference>
<dbReference type="GO" id="GO:0005886">
    <property type="term" value="C:plasma membrane"/>
    <property type="evidence" value="ECO:0007669"/>
    <property type="project" value="UniProtKB-SubCell"/>
</dbReference>
<name>A0A316AD66_9ACTN</name>
<dbReference type="NCBIfam" id="NF006521">
    <property type="entry name" value="PRK08965.1-5"/>
    <property type="match status" value="1"/>
</dbReference>
<sequence length="198" mass="20768">MSPHEAPLTTSGLRGRLPNRRQLPLLAWMVVFWCGLWGSISPVVVVGGVLVALALVAVFPMPTLPPAPLPSLVGSVGLAAYLTWDLVRASLQVAWLAVRPGPVPPSAIVAAPLRSRSDAMIAATAELVSLVPGTLVVDIDVPTGTLYLHALVTGDPERVGDDVRASVRRMEERVLAALAPGSLSGGVDIADDVREARR</sequence>
<evidence type="ECO:0000256" key="2">
    <source>
        <dbReference type="ARBA" id="ARBA00006228"/>
    </source>
</evidence>
<evidence type="ECO:0000256" key="5">
    <source>
        <dbReference type="ARBA" id="ARBA00022989"/>
    </source>
</evidence>
<accession>A0A316AD66</accession>
<organism evidence="8 9">
    <name type="scientific">Quadrisphaera granulorum</name>
    <dbReference type="NCBI Taxonomy" id="317664"/>
    <lineage>
        <taxon>Bacteria</taxon>
        <taxon>Bacillati</taxon>
        <taxon>Actinomycetota</taxon>
        <taxon>Actinomycetes</taxon>
        <taxon>Kineosporiales</taxon>
        <taxon>Kineosporiaceae</taxon>
        <taxon>Quadrisphaera</taxon>
    </lineage>
</organism>
<evidence type="ECO:0000256" key="4">
    <source>
        <dbReference type="ARBA" id="ARBA00022692"/>
    </source>
</evidence>
<dbReference type="Pfam" id="PF01899">
    <property type="entry name" value="MNHE"/>
    <property type="match status" value="1"/>
</dbReference>
<comment type="similarity">
    <text evidence="2">Belongs to the CPA3 antiporters (TC 2.A.63) subunit E family.</text>
</comment>